<protein>
    <submittedName>
        <fullName evidence="2">Uncharacterized protein</fullName>
    </submittedName>
</protein>
<sequence length="92" mass="9542">METHKASCTASCRGRRSSSGGGVFFLYAGGLQGSWLLYANGQATAAGESEGRRRRQATASEGGCRESRGEGGLAVSRVAMQSSRQQRNGGLG</sequence>
<name>A0AAV2F2L6_9ROSI</name>
<evidence type="ECO:0000256" key="1">
    <source>
        <dbReference type="SAM" id="MobiDB-lite"/>
    </source>
</evidence>
<accession>A0AAV2F2L6</accession>
<gene>
    <name evidence="2" type="ORF">LTRI10_LOCUS33104</name>
</gene>
<feature type="compositionally biased region" description="Polar residues" evidence="1">
    <location>
        <begin position="79"/>
        <end position="92"/>
    </location>
</feature>
<evidence type="ECO:0000313" key="3">
    <source>
        <dbReference type="Proteomes" id="UP001497516"/>
    </source>
</evidence>
<keyword evidence="3" id="KW-1185">Reference proteome</keyword>
<dbReference type="EMBL" id="OZ034819">
    <property type="protein sequence ID" value="CAL1392460.1"/>
    <property type="molecule type" value="Genomic_DNA"/>
</dbReference>
<evidence type="ECO:0000313" key="2">
    <source>
        <dbReference type="EMBL" id="CAL1392460.1"/>
    </source>
</evidence>
<reference evidence="2 3" key="1">
    <citation type="submission" date="2024-04" db="EMBL/GenBank/DDBJ databases">
        <authorList>
            <person name="Fracassetti M."/>
        </authorList>
    </citation>
    <scope>NUCLEOTIDE SEQUENCE [LARGE SCALE GENOMIC DNA]</scope>
</reference>
<organism evidence="2 3">
    <name type="scientific">Linum trigynum</name>
    <dbReference type="NCBI Taxonomy" id="586398"/>
    <lineage>
        <taxon>Eukaryota</taxon>
        <taxon>Viridiplantae</taxon>
        <taxon>Streptophyta</taxon>
        <taxon>Embryophyta</taxon>
        <taxon>Tracheophyta</taxon>
        <taxon>Spermatophyta</taxon>
        <taxon>Magnoliopsida</taxon>
        <taxon>eudicotyledons</taxon>
        <taxon>Gunneridae</taxon>
        <taxon>Pentapetalae</taxon>
        <taxon>rosids</taxon>
        <taxon>fabids</taxon>
        <taxon>Malpighiales</taxon>
        <taxon>Linaceae</taxon>
        <taxon>Linum</taxon>
    </lineage>
</organism>
<proteinExistence type="predicted"/>
<feature type="region of interest" description="Disordered" evidence="1">
    <location>
        <begin position="44"/>
        <end position="92"/>
    </location>
</feature>
<feature type="region of interest" description="Disordered" evidence="1">
    <location>
        <begin position="1"/>
        <end position="21"/>
    </location>
</feature>
<dbReference type="AlphaFoldDB" id="A0AAV2F2L6"/>
<dbReference type="Proteomes" id="UP001497516">
    <property type="component" value="Chromosome 6"/>
</dbReference>
<feature type="compositionally biased region" description="Polar residues" evidence="1">
    <location>
        <begin position="1"/>
        <end position="10"/>
    </location>
</feature>